<feature type="compositionally biased region" description="Polar residues" evidence="1">
    <location>
        <begin position="98"/>
        <end position="108"/>
    </location>
</feature>
<feature type="compositionally biased region" description="Polar residues" evidence="1">
    <location>
        <begin position="215"/>
        <end position="227"/>
    </location>
</feature>
<feature type="region of interest" description="Disordered" evidence="1">
    <location>
        <begin position="79"/>
        <end position="187"/>
    </location>
</feature>
<feature type="region of interest" description="Disordered" evidence="1">
    <location>
        <begin position="485"/>
        <end position="530"/>
    </location>
</feature>
<feature type="region of interest" description="Disordered" evidence="1">
    <location>
        <begin position="215"/>
        <end position="390"/>
    </location>
</feature>
<evidence type="ECO:0000313" key="3">
    <source>
        <dbReference type="EnsemblMetazoa" id="XP_014243078.1"/>
    </source>
</evidence>
<keyword evidence="2" id="KW-0812">Transmembrane</keyword>
<keyword evidence="4" id="KW-1185">Reference proteome</keyword>
<dbReference type="GeneID" id="106662825"/>
<feature type="transmembrane region" description="Helical" evidence="2">
    <location>
        <begin position="9"/>
        <end position="29"/>
    </location>
</feature>
<protein>
    <submittedName>
        <fullName evidence="3">Uncharacterized protein</fullName>
    </submittedName>
</protein>
<feature type="compositionally biased region" description="Basic residues" evidence="1">
    <location>
        <begin position="83"/>
        <end position="93"/>
    </location>
</feature>
<feature type="compositionally biased region" description="Basic and acidic residues" evidence="1">
    <location>
        <begin position="352"/>
        <end position="390"/>
    </location>
</feature>
<keyword evidence="2" id="KW-1133">Transmembrane helix</keyword>
<proteinExistence type="predicted"/>
<feature type="compositionally biased region" description="Basic and acidic residues" evidence="1">
    <location>
        <begin position="510"/>
        <end position="530"/>
    </location>
</feature>
<feature type="compositionally biased region" description="Basic and acidic residues" evidence="1">
    <location>
        <begin position="306"/>
        <end position="344"/>
    </location>
</feature>
<dbReference type="RefSeq" id="XP_014243078.1">
    <property type="nucleotide sequence ID" value="XM_014387592.2"/>
</dbReference>
<feature type="compositionally biased region" description="Basic residues" evidence="1">
    <location>
        <begin position="109"/>
        <end position="128"/>
    </location>
</feature>
<name>A0A8I6RFV3_CIMLE</name>
<feature type="compositionally biased region" description="Basic and acidic residues" evidence="1">
    <location>
        <begin position="149"/>
        <end position="170"/>
    </location>
</feature>
<feature type="compositionally biased region" description="Basic residues" evidence="1">
    <location>
        <begin position="254"/>
        <end position="263"/>
    </location>
</feature>
<evidence type="ECO:0000256" key="1">
    <source>
        <dbReference type="SAM" id="MobiDB-lite"/>
    </source>
</evidence>
<dbReference type="KEGG" id="clec:106662825"/>
<reference evidence="3" key="1">
    <citation type="submission" date="2022-01" db="UniProtKB">
        <authorList>
            <consortium name="EnsemblMetazoa"/>
        </authorList>
    </citation>
    <scope>IDENTIFICATION</scope>
</reference>
<dbReference type="AlphaFoldDB" id="A0A8I6RFV3"/>
<keyword evidence="2" id="KW-0472">Membrane</keyword>
<evidence type="ECO:0000313" key="4">
    <source>
        <dbReference type="Proteomes" id="UP000494040"/>
    </source>
</evidence>
<feature type="compositionally biased region" description="Basic and acidic residues" evidence="1">
    <location>
        <begin position="264"/>
        <end position="279"/>
    </location>
</feature>
<feature type="compositionally biased region" description="Acidic residues" evidence="1">
    <location>
        <begin position="135"/>
        <end position="148"/>
    </location>
</feature>
<dbReference type="Proteomes" id="UP000494040">
    <property type="component" value="Unassembled WGS sequence"/>
</dbReference>
<evidence type="ECO:0000256" key="2">
    <source>
        <dbReference type="SAM" id="Phobius"/>
    </source>
</evidence>
<organism evidence="3 4">
    <name type="scientific">Cimex lectularius</name>
    <name type="common">Bed bug</name>
    <name type="synonym">Acanthia lectularia</name>
    <dbReference type="NCBI Taxonomy" id="79782"/>
    <lineage>
        <taxon>Eukaryota</taxon>
        <taxon>Metazoa</taxon>
        <taxon>Ecdysozoa</taxon>
        <taxon>Arthropoda</taxon>
        <taxon>Hexapoda</taxon>
        <taxon>Insecta</taxon>
        <taxon>Pterygota</taxon>
        <taxon>Neoptera</taxon>
        <taxon>Paraneoptera</taxon>
        <taxon>Hemiptera</taxon>
        <taxon>Heteroptera</taxon>
        <taxon>Panheteroptera</taxon>
        <taxon>Cimicomorpha</taxon>
        <taxon>Cimicidae</taxon>
        <taxon>Cimex</taxon>
    </lineage>
</organism>
<accession>A0A8I6RFV3</accession>
<sequence>MCRKQGQGAFIAVMIIAIATICAVSVWMGSPGVDARIPPKLVKAVNGAGKALYAGHYAYSVAPIPQHITVQANVARKEVHLPPRLRKKRRPPPRRPQYASQYQEYTRSPNRKKIRPRSHPKPRPKPRPNYREQEYYDDEDIDDEPDYDYEGRPKKVYRDSHKEGKEDDFVSQHSEYYTPGYNPGRKKLKYRDDEIHYADQSSVVYIKRPKPNIKSWTSVMRPSSKLYSATIGGPPRPILPREEEVDEEEERPRYREKKHRKRYRNEESYHEEDFSSKEAEDQEDYFNPDNVYHDRAYSAKQKRRERGLDDKGDEPRESFRQEEALPQRNKQDWRKQEETRKIPEARPPTWRSEPEAKGERAPTWRSEPEAKGERAPTWRSEPEAKGEREEQIRWWLKPEWEGQEGRPILPILQRDPLEGWRTGEKSEQLKQVELWTQGPIQTLRWAEPSSPPALLSTPTPTIQQHTIALFQTPIPVHQERWPDTAPTATYRWKDPQAVSTAKPKKRKSHKNGELRRNAHKHENQPDEYRKEIVAQRVVGDVMKWDTQEDTDNKEWKIQGFRQTIKKPTDQNFDNENVKSETDGEIIYGSRITNAQNQKAWRKEPDIGFGQGMEVMVDDKVAGWQVY</sequence>
<dbReference type="EnsemblMetazoa" id="XM_014387592.2">
    <property type="protein sequence ID" value="XP_014243078.1"/>
    <property type="gene ID" value="LOC106662825"/>
</dbReference>